<dbReference type="InterPro" id="IPR049386">
    <property type="entry name" value="FCSD_central"/>
</dbReference>
<dbReference type="Pfam" id="PF07992">
    <property type="entry name" value="Pyr_redox_2"/>
    <property type="match status" value="1"/>
</dbReference>
<dbReference type="Proteomes" id="UP001157167">
    <property type="component" value="Unassembled WGS sequence"/>
</dbReference>
<dbReference type="InterPro" id="IPR052541">
    <property type="entry name" value="SQRD"/>
</dbReference>
<reference evidence="7" key="1">
    <citation type="journal article" date="2019" name="Int. J. Syst. Evol. Microbiol.">
        <title>The Global Catalogue of Microorganisms (GCM) 10K type strain sequencing project: providing services to taxonomists for standard genome sequencing and annotation.</title>
        <authorList>
            <consortium name="The Broad Institute Genomics Platform"/>
            <consortium name="The Broad Institute Genome Sequencing Center for Infectious Disease"/>
            <person name="Wu L."/>
            <person name="Ma J."/>
        </authorList>
    </citation>
    <scope>NUCLEOTIDE SEQUENCE [LARGE SCALE GENOMIC DNA]</scope>
    <source>
        <strain evidence="7">NBRC 102407</strain>
    </source>
</reference>
<accession>A0ABQ6FBB1</accession>
<dbReference type="InterPro" id="IPR023753">
    <property type="entry name" value="FAD/NAD-binding_dom"/>
</dbReference>
<dbReference type="Gene3D" id="3.90.760.10">
    <property type="entry name" value="Flavocytochrome c sulphide dehydrogenase, flavin-binding domain"/>
    <property type="match status" value="1"/>
</dbReference>
<dbReference type="InterPro" id="IPR036188">
    <property type="entry name" value="FAD/NAD-bd_sf"/>
</dbReference>
<dbReference type="SUPFAM" id="SSF55424">
    <property type="entry name" value="FAD/NAD-linked reductases, dimerisation (C-terminal) domain"/>
    <property type="match status" value="1"/>
</dbReference>
<sequence length="468" mass="49135">MPNDFIPSRRRLVMLASAALGTSLLGGIGRLALADADEDSSDNHFEDSANTSFTLANTGLKARVVVVGGGMAGATVAKYLRLWGGSGVQVTLVEPNPRYTSNIMSNLVLSGSRNISTLGYTYTSLSAKYGVTVKQARVSAINAATKSVTLSDGSSLAYDRLVLAPGVEFMDAYGLTQNDYATTTPHAWQAGPQTTLLATQLAGMSNGTFVMTIPKAPYRCPPGPYERACLIADYLKTYRGSASRVIVLDENTTIQAEKETFNHAFTSTHAGVITYVPGATDIRIDPATRQVRYLDVVGAPQTINAQVVAPIPPHRATGSAPGGWLAAAGLNNSADGRWCVVDVLSYESTAVAGIHIIGDAASCGMPKAGHVANQEAKICADAIVRLLGGQQPDPMPVANSACYSPITGNTASWLTAVYQYDSASRKMVVAANGGNTVGASAIESATISNDNFRQMTTWFNTLMGDSFG</sequence>
<evidence type="ECO:0000256" key="1">
    <source>
        <dbReference type="ARBA" id="ARBA00022630"/>
    </source>
</evidence>
<dbReference type="InterPro" id="IPR006311">
    <property type="entry name" value="TAT_signal"/>
</dbReference>
<dbReference type="InterPro" id="IPR016156">
    <property type="entry name" value="FAD/NAD-linked_Rdtase_dimer_sf"/>
</dbReference>
<dbReference type="EMBL" id="BSPX01000021">
    <property type="protein sequence ID" value="GLT22279.1"/>
    <property type="molecule type" value="Genomic_DNA"/>
</dbReference>
<name>A0ABQ6FBB1_9RHOO</name>
<keyword evidence="7" id="KW-1185">Reference proteome</keyword>
<dbReference type="Pfam" id="PF09242">
    <property type="entry name" value="FCSD-flav_bind"/>
    <property type="match status" value="1"/>
</dbReference>
<organism evidence="6 7">
    <name type="scientific">Zoogloea oryzae</name>
    <dbReference type="NCBI Taxonomy" id="310767"/>
    <lineage>
        <taxon>Bacteria</taxon>
        <taxon>Pseudomonadati</taxon>
        <taxon>Pseudomonadota</taxon>
        <taxon>Betaproteobacteria</taxon>
        <taxon>Rhodocyclales</taxon>
        <taxon>Zoogloeaceae</taxon>
        <taxon>Zoogloea</taxon>
    </lineage>
</organism>
<proteinExistence type="predicted"/>
<dbReference type="PANTHER" id="PTHR43755">
    <property type="match status" value="1"/>
</dbReference>
<dbReference type="InterPro" id="IPR037092">
    <property type="entry name" value="FlavoCytC_S_DH_flav-bd_sf"/>
</dbReference>
<evidence type="ECO:0000313" key="6">
    <source>
        <dbReference type="EMBL" id="GLT22279.1"/>
    </source>
</evidence>
<evidence type="ECO:0000313" key="7">
    <source>
        <dbReference type="Proteomes" id="UP001157167"/>
    </source>
</evidence>
<evidence type="ECO:0000259" key="3">
    <source>
        <dbReference type="Pfam" id="PF07992"/>
    </source>
</evidence>
<feature type="domain" description="Sulfide dehydrogenase [flavocytochrome c] flavoprotein chain central" evidence="5">
    <location>
        <begin position="194"/>
        <end position="312"/>
    </location>
</feature>
<dbReference type="RefSeq" id="WP_284187595.1">
    <property type="nucleotide sequence ID" value="NZ_BSPX01000021.1"/>
</dbReference>
<dbReference type="Pfam" id="PF21706">
    <property type="entry name" value="FCSD_central"/>
    <property type="match status" value="1"/>
</dbReference>
<keyword evidence="2" id="KW-0274">FAD</keyword>
<evidence type="ECO:0000259" key="5">
    <source>
        <dbReference type="Pfam" id="PF21706"/>
    </source>
</evidence>
<comment type="caution">
    <text evidence="6">The sequence shown here is derived from an EMBL/GenBank/DDBJ whole genome shotgun (WGS) entry which is preliminary data.</text>
</comment>
<dbReference type="PANTHER" id="PTHR43755:SF1">
    <property type="entry name" value="FAD-DEPENDENT PYRIDINE NUCLEOTIDE-DISULPHIDE OXIDOREDUCTASE"/>
    <property type="match status" value="1"/>
</dbReference>
<keyword evidence="1" id="KW-0285">Flavoprotein</keyword>
<evidence type="ECO:0000256" key="2">
    <source>
        <dbReference type="ARBA" id="ARBA00022827"/>
    </source>
</evidence>
<dbReference type="InterPro" id="IPR015323">
    <property type="entry name" value="FlavoCytC_S_DH_flav-bd"/>
</dbReference>
<dbReference type="PROSITE" id="PS51318">
    <property type="entry name" value="TAT"/>
    <property type="match status" value="1"/>
</dbReference>
<evidence type="ECO:0000259" key="4">
    <source>
        <dbReference type="Pfam" id="PF09242"/>
    </source>
</evidence>
<dbReference type="SUPFAM" id="SSF51905">
    <property type="entry name" value="FAD/NAD(P)-binding domain"/>
    <property type="match status" value="2"/>
</dbReference>
<gene>
    <name evidence="6" type="primary">fccB-2_2</name>
    <name evidence="6" type="ORF">GCM10007933_17380</name>
</gene>
<feature type="domain" description="FAD/NAD(P)-binding" evidence="3">
    <location>
        <begin position="63"/>
        <end position="168"/>
    </location>
</feature>
<dbReference type="Gene3D" id="3.50.50.60">
    <property type="entry name" value="FAD/NAD(P)-binding domain"/>
    <property type="match status" value="2"/>
</dbReference>
<protein>
    <submittedName>
        <fullName evidence="6">Cytochrome c</fullName>
    </submittedName>
</protein>
<feature type="domain" description="Flavocytochrome c sulphide dehydrogenase flavin-binding" evidence="4">
    <location>
        <begin position="394"/>
        <end position="467"/>
    </location>
</feature>